<sequence>MDIPQVTYYNPAFLFLYLPHDSHNYINTIARTLRCFLFYLSSSYDSYNNGHLKRFLASSSPASTTPPTHPPSRYAWSVTQIKCIIIFAT</sequence>
<dbReference type="AlphaFoldDB" id="A0A5B7IG34"/>
<dbReference type="Proteomes" id="UP000324222">
    <property type="component" value="Unassembled WGS sequence"/>
</dbReference>
<proteinExistence type="predicted"/>
<accession>A0A5B7IG34</accession>
<organism evidence="1 2">
    <name type="scientific">Portunus trituberculatus</name>
    <name type="common">Swimming crab</name>
    <name type="synonym">Neptunus trituberculatus</name>
    <dbReference type="NCBI Taxonomy" id="210409"/>
    <lineage>
        <taxon>Eukaryota</taxon>
        <taxon>Metazoa</taxon>
        <taxon>Ecdysozoa</taxon>
        <taxon>Arthropoda</taxon>
        <taxon>Crustacea</taxon>
        <taxon>Multicrustacea</taxon>
        <taxon>Malacostraca</taxon>
        <taxon>Eumalacostraca</taxon>
        <taxon>Eucarida</taxon>
        <taxon>Decapoda</taxon>
        <taxon>Pleocyemata</taxon>
        <taxon>Brachyura</taxon>
        <taxon>Eubrachyura</taxon>
        <taxon>Portunoidea</taxon>
        <taxon>Portunidae</taxon>
        <taxon>Portuninae</taxon>
        <taxon>Portunus</taxon>
    </lineage>
</organism>
<dbReference type="EMBL" id="VSRR010060660">
    <property type="protein sequence ID" value="MPC82762.1"/>
    <property type="molecule type" value="Genomic_DNA"/>
</dbReference>
<comment type="caution">
    <text evidence="1">The sequence shown here is derived from an EMBL/GenBank/DDBJ whole genome shotgun (WGS) entry which is preliminary data.</text>
</comment>
<protein>
    <submittedName>
        <fullName evidence="1">Uncharacterized protein</fullName>
    </submittedName>
</protein>
<keyword evidence="2" id="KW-1185">Reference proteome</keyword>
<evidence type="ECO:0000313" key="2">
    <source>
        <dbReference type="Proteomes" id="UP000324222"/>
    </source>
</evidence>
<reference evidence="1 2" key="1">
    <citation type="submission" date="2019-05" db="EMBL/GenBank/DDBJ databases">
        <title>Another draft genome of Portunus trituberculatus and its Hox gene families provides insights of decapod evolution.</title>
        <authorList>
            <person name="Jeong J.-H."/>
            <person name="Song I."/>
            <person name="Kim S."/>
            <person name="Choi T."/>
            <person name="Kim D."/>
            <person name="Ryu S."/>
            <person name="Kim W."/>
        </authorList>
    </citation>
    <scope>NUCLEOTIDE SEQUENCE [LARGE SCALE GENOMIC DNA]</scope>
    <source>
        <tissue evidence="1">Muscle</tissue>
    </source>
</reference>
<name>A0A5B7IG34_PORTR</name>
<evidence type="ECO:0000313" key="1">
    <source>
        <dbReference type="EMBL" id="MPC82762.1"/>
    </source>
</evidence>
<gene>
    <name evidence="1" type="ORF">E2C01_077444</name>
</gene>